<accession>A0AAD3H9I0</accession>
<evidence type="ECO:0000313" key="3">
    <source>
        <dbReference type="Proteomes" id="UP001054902"/>
    </source>
</evidence>
<gene>
    <name evidence="2" type="ORF">CTEN210_12083</name>
</gene>
<name>A0AAD3H9I0_9STRA</name>
<dbReference type="Proteomes" id="UP001054902">
    <property type="component" value="Unassembled WGS sequence"/>
</dbReference>
<dbReference type="Pfam" id="PF17919">
    <property type="entry name" value="RT_RNaseH_2"/>
    <property type="match status" value="1"/>
</dbReference>
<protein>
    <recommendedName>
        <fullName evidence="1">Reverse transcriptase/retrotransposon-derived protein RNase H-like domain-containing protein</fullName>
    </recommendedName>
</protein>
<comment type="caution">
    <text evidence="2">The sequence shown here is derived from an EMBL/GenBank/DDBJ whole genome shotgun (WGS) entry which is preliminary data.</text>
</comment>
<dbReference type="InterPro" id="IPR043502">
    <property type="entry name" value="DNA/RNA_pol_sf"/>
</dbReference>
<evidence type="ECO:0000259" key="1">
    <source>
        <dbReference type="Pfam" id="PF17919"/>
    </source>
</evidence>
<dbReference type="InterPro" id="IPR041577">
    <property type="entry name" value="RT_RNaseH_2"/>
</dbReference>
<reference evidence="2 3" key="1">
    <citation type="journal article" date="2021" name="Sci. Rep.">
        <title>The genome of the diatom Chaetoceros tenuissimus carries an ancient integrated fragment of an extant virus.</title>
        <authorList>
            <person name="Hongo Y."/>
            <person name="Kimura K."/>
            <person name="Takaki Y."/>
            <person name="Yoshida Y."/>
            <person name="Baba S."/>
            <person name="Kobayashi G."/>
            <person name="Nagasaki K."/>
            <person name="Hano T."/>
            <person name="Tomaru Y."/>
        </authorList>
    </citation>
    <scope>NUCLEOTIDE SEQUENCE [LARGE SCALE GENOMIC DNA]</scope>
    <source>
        <strain evidence="2 3">NIES-3715</strain>
    </source>
</reference>
<dbReference type="EMBL" id="BLLK01000050">
    <property type="protein sequence ID" value="GFH55607.1"/>
    <property type="molecule type" value="Genomic_DNA"/>
</dbReference>
<organism evidence="2 3">
    <name type="scientific">Chaetoceros tenuissimus</name>
    <dbReference type="NCBI Taxonomy" id="426638"/>
    <lineage>
        <taxon>Eukaryota</taxon>
        <taxon>Sar</taxon>
        <taxon>Stramenopiles</taxon>
        <taxon>Ochrophyta</taxon>
        <taxon>Bacillariophyta</taxon>
        <taxon>Coscinodiscophyceae</taxon>
        <taxon>Chaetocerotophycidae</taxon>
        <taxon>Chaetocerotales</taxon>
        <taxon>Chaetocerotaceae</taxon>
        <taxon>Chaetoceros</taxon>
    </lineage>
</organism>
<dbReference type="PANTHER" id="PTHR33064">
    <property type="entry name" value="POL PROTEIN"/>
    <property type="match status" value="1"/>
</dbReference>
<feature type="domain" description="Reverse transcriptase/retrotransposon-derived protein RNase H-like" evidence="1">
    <location>
        <begin position="182"/>
        <end position="233"/>
    </location>
</feature>
<dbReference type="Gene3D" id="3.10.10.10">
    <property type="entry name" value="HIV Type 1 Reverse Transcriptase, subunit A, domain 1"/>
    <property type="match status" value="1"/>
</dbReference>
<dbReference type="SUPFAM" id="SSF56672">
    <property type="entry name" value="DNA/RNA polymerases"/>
    <property type="match status" value="1"/>
</dbReference>
<dbReference type="PANTHER" id="PTHR33064:SF37">
    <property type="entry name" value="RIBONUCLEASE H"/>
    <property type="match status" value="1"/>
</dbReference>
<evidence type="ECO:0000313" key="2">
    <source>
        <dbReference type="EMBL" id="GFH55607.1"/>
    </source>
</evidence>
<keyword evidence="3" id="KW-1185">Reference proteome</keyword>
<proteinExistence type="predicted"/>
<dbReference type="InterPro" id="IPR051320">
    <property type="entry name" value="Viral_Replic_Matur_Polypro"/>
</dbReference>
<dbReference type="AlphaFoldDB" id="A0AAD3H9I0"/>
<sequence length="321" mass="36748">MQQIQHLLDNGWIEECNGQWVSKIVLAPKPHQESCTSIEDFIWHMCISYCAIYIGPYKVVIDSKTIIDDILSYCCTKELLIVYFESICKTFLRYRVSFRLDKCDFLHPRCEFVGHDITSIGNCPARSKFNLLQDWKLPANGQGLLSFISFCQFYAKFNPLIELKNKALQFLCVPIPPSALTPDLVQLFNESKECILSSPILAGYDPDLPLFLKTDWSASGMSWILMQPARDEESLAAVTTLRETGKNLFDLSPSRPRLLPLSFGSRACSHSEQHWHSFVGEAGTKFLWGLVHPFYWMCDCLAMKEIFKYNGSNSQIARWAQ</sequence>